<dbReference type="InterPro" id="IPR000571">
    <property type="entry name" value="Znf_CCCH"/>
</dbReference>
<dbReference type="GO" id="GO:0008270">
    <property type="term" value="F:zinc ion binding"/>
    <property type="evidence" value="ECO:0007669"/>
    <property type="project" value="UniProtKB-KW"/>
</dbReference>
<feature type="region of interest" description="Disordered" evidence="5">
    <location>
        <begin position="1"/>
        <end position="188"/>
    </location>
</feature>
<comment type="caution">
    <text evidence="7">The sequence shown here is derived from an EMBL/GenBank/DDBJ whole genome shotgun (WGS) entry which is preliminary data.</text>
</comment>
<evidence type="ECO:0000313" key="7">
    <source>
        <dbReference type="EMBL" id="CAG7819145.1"/>
    </source>
</evidence>
<dbReference type="InterPro" id="IPR041367">
    <property type="entry name" value="Znf-CCCH_4"/>
</dbReference>
<feature type="zinc finger region" description="C3H1-type" evidence="4">
    <location>
        <begin position="184"/>
        <end position="211"/>
    </location>
</feature>
<accession>A0A8J2PLB3</accession>
<evidence type="ECO:0000259" key="6">
    <source>
        <dbReference type="PROSITE" id="PS50103"/>
    </source>
</evidence>
<feature type="compositionally biased region" description="Basic and acidic residues" evidence="5">
    <location>
        <begin position="427"/>
        <end position="443"/>
    </location>
</feature>
<gene>
    <name evidence="7" type="ORF">AFUS01_LOCUS29611</name>
</gene>
<keyword evidence="1 4" id="KW-0479">Metal-binding</keyword>
<feature type="compositionally biased region" description="Low complexity" evidence="5">
    <location>
        <begin position="460"/>
        <end position="499"/>
    </location>
</feature>
<evidence type="ECO:0000256" key="1">
    <source>
        <dbReference type="ARBA" id="ARBA00022723"/>
    </source>
</evidence>
<reference evidence="7" key="1">
    <citation type="submission" date="2021-06" db="EMBL/GenBank/DDBJ databases">
        <authorList>
            <person name="Hodson N. C."/>
            <person name="Mongue J. A."/>
            <person name="Jaron S. K."/>
        </authorList>
    </citation>
    <scope>NUCLEOTIDE SEQUENCE</scope>
</reference>
<name>A0A8J2PLB3_9HEXA</name>
<keyword evidence="8" id="KW-1185">Reference proteome</keyword>
<feature type="compositionally biased region" description="Low complexity" evidence="5">
    <location>
        <begin position="681"/>
        <end position="694"/>
    </location>
</feature>
<feature type="region of interest" description="Disordered" evidence="5">
    <location>
        <begin position="372"/>
        <end position="828"/>
    </location>
</feature>
<feature type="domain" description="C3H1-type" evidence="6">
    <location>
        <begin position="184"/>
        <end position="211"/>
    </location>
</feature>
<dbReference type="GO" id="GO:0003723">
    <property type="term" value="F:RNA binding"/>
    <property type="evidence" value="ECO:0007669"/>
    <property type="project" value="TreeGrafter"/>
</dbReference>
<feature type="compositionally biased region" description="Acidic residues" evidence="5">
    <location>
        <begin position="162"/>
        <end position="180"/>
    </location>
</feature>
<protein>
    <recommendedName>
        <fullName evidence="6">C3H1-type domain-containing protein</fullName>
    </recommendedName>
</protein>
<dbReference type="Proteomes" id="UP000708208">
    <property type="component" value="Unassembled WGS sequence"/>
</dbReference>
<dbReference type="PANTHER" id="PTHR46582">
    <property type="entry name" value="ZINC FINGER CCCH DOMAIN-CONTAINING PROTEIN 18"/>
    <property type="match status" value="1"/>
</dbReference>
<evidence type="ECO:0000313" key="8">
    <source>
        <dbReference type="Proteomes" id="UP000708208"/>
    </source>
</evidence>
<feature type="compositionally biased region" description="Low complexity" evidence="5">
    <location>
        <begin position="662"/>
        <end position="671"/>
    </location>
</feature>
<feature type="compositionally biased region" description="Basic and acidic residues" evidence="5">
    <location>
        <begin position="819"/>
        <end position="828"/>
    </location>
</feature>
<dbReference type="PROSITE" id="PS50103">
    <property type="entry name" value="ZF_C3H1"/>
    <property type="match status" value="1"/>
</dbReference>
<feature type="compositionally biased region" description="Basic residues" evidence="5">
    <location>
        <begin position="615"/>
        <end position="625"/>
    </location>
</feature>
<dbReference type="OrthoDB" id="10072532at2759"/>
<keyword evidence="2 4" id="KW-0863">Zinc-finger</keyword>
<dbReference type="Pfam" id="PF18044">
    <property type="entry name" value="zf-CCCH_4"/>
    <property type="match status" value="1"/>
</dbReference>
<dbReference type="EMBL" id="CAJVCH010440577">
    <property type="protein sequence ID" value="CAG7819145.1"/>
    <property type="molecule type" value="Genomic_DNA"/>
</dbReference>
<evidence type="ECO:0000256" key="2">
    <source>
        <dbReference type="ARBA" id="ARBA00022771"/>
    </source>
</evidence>
<dbReference type="PANTHER" id="PTHR46582:SF1">
    <property type="entry name" value="ZINC FINGER CCCH DOMAIN-CONTAINING PROTEIN 18"/>
    <property type="match status" value="1"/>
</dbReference>
<organism evidence="7 8">
    <name type="scientific">Allacma fusca</name>
    <dbReference type="NCBI Taxonomy" id="39272"/>
    <lineage>
        <taxon>Eukaryota</taxon>
        <taxon>Metazoa</taxon>
        <taxon>Ecdysozoa</taxon>
        <taxon>Arthropoda</taxon>
        <taxon>Hexapoda</taxon>
        <taxon>Collembola</taxon>
        <taxon>Symphypleona</taxon>
        <taxon>Sminthuridae</taxon>
        <taxon>Allacma</taxon>
    </lineage>
</organism>
<feature type="compositionally biased region" description="Basic and acidic residues" evidence="5">
    <location>
        <begin position="377"/>
        <end position="407"/>
    </location>
</feature>
<keyword evidence="3 4" id="KW-0862">Zinc</keyword>
<dbReference type="AlphaFoldDB" id="A0A8J2PLB3"/>
<feature type="compositionally biased region" description="Low complexity" evidence="5">
    <location>
        <begin position="604"/>
        <end position="614"/>
    </location>
</feature>
<feature type="compositionally biased region" description="Basic and acidic residues" evidence="5">
    <location>
        <begin position="766"/>
        <end position="789"/>
    </location>
</feature>
<dbReference type="GO" id="GO:0071011">
    <property type="term" value="C:precatalytic spliceosome"/>
    <property type="evidence" value="ECO:0007669"/>
    <property type="project" value="TreeGrafter"/>
</dbReference>
<feature type="compositionally biased region" description="Polar residues" evidence="5">
    <location>
        <begin position="23"/>
        <end position="45"/>
    </location>
</feature>
<evidence type="ECO:0000256" key="4">
    <source>
        <dbReference type="PROSITE-ProRule" id="PRU00723"/>
    </source>
</evidence>
<proteinExistence type="predicted"/>
<sequence length="868" mass="96522">MDADSSTGLNDNSESGECDSPSADENTSNTVDFDSASKLSATSERTNIDALDDTARDTLIVPPAEDSSHSIKSLKHNSGRVDLSGDHDVLDFEGDELEDNVRGKLLNNDADDDEDEEGELEDEKECVDSASPVQGLEEGECVEDRPVVKPIRKKIVYKESEKDEGEDDELEEGEVTDDEDRNNKDPKPVCRFFGKGQCTWGSNCRFLHPGVTDKGLYTMFDPMRPLLPIPNNPATSTVKPGLLGIAPPNFPPIVKTEEPVIESAWERGLRNAKEIIKQSVKRKETDIDFEEKKMNLTLAQEEIDKENDYYVRKPASPEPVVDPPEEDPYIDNYEAPGTWAGPPNVPPPIVRHTVAPQKIDPDFVRERVHRLHNKGRQIREAPPRDAPIREAPPLHEPEVRMVRESALRRSHKFPDQYGSGAPHGSRRNYDDPRKAEEWHDPWMRTKSPGGRVSRKDSTVSKRSSYSSGSSRSSSRSSSSSKSSRSSRSSSKSSKSSRGSNSPATKKRRKSRDEVVRKAPPRRMSPKPVRIAPPPPPKEEFGRRVAGYGPAHYDRPPRFAPSPPKMPGHVKDRNIPEKNNPSQTLVRERDLKGGRGGNRMRHRSNWSARSESTSRSRSRSVSRSRSRSPWSKSLSKSHSKSRSRSISSKPRTRSKFSRDRSISRSPSPSRSRSITRRHSSSRSRSPSSSSSSSSSLGSPTLTRTKRKAPSVEKTLPTLENAASEVHLPPKQPHKKAEVGKVQATAPVKPQIKMTLKSSSGIKANKNVLDRLSDDFKDDKAREAQAARDGNRTPIPDEDSSREILSVDEVSNGAKGSTSPKEVKSSSKRREELLKQLKAVEDAIAKKRSKILISIIANFKLKAAYRCVCS</sequence>
<feature type="compositionally biased region" description="Polar residues" evidence="5">
    <location>
        <begin position="1"/>
        <end position="15"/>
    </location>
</feature>
<feature type="compositionally biased region" description="Acidic residues" evidence="5">
    <location>
        <begin position="109"/>
        <end position="125"/>
    </location>
</feature>
<dbReference type="InterPro" id="IPR052647">
    <property type="entry name" value="Zinc_finger_CCCH-type"/>
</dbReference>
<evidence type="ECO:0000256" key="3">
    <source>
        <dbReference type="ARBA" id="ARBA00022833"/>
    </source>
</evidence>
<dbReference type="SMART" id="SM00356">
    <property type="entry name" value="ZnF_C3H1"/>
    <property type="match status" value="1"/>
</dbReference>
<evidence type="ECO:0000256" key="5">
    <source>
        <dbReference type="SAM" id="MobiDB-lite"/>
    </source>
</evidence>